<name>A0A0A9A7Z4_ARUDO</name>
<reference evidence="1" key="1">
    <citation type="submission" date="2014-09" db="EMBL/GenBank/DDBJ databases">
        <authorList>
            <person name="Magalhaes I.L.F."/>
            <person name="Oliveira U."/>
            <person name="Santos F.R."/>
            <person name="Vidigal T.H.D.A."/>
            <person name="Brescovit A.D."/>
            <person name="Santos A.J."/>
        </authorList>
    </citation>
    <scope>NUCLEOTIDE SEQUENCE</scope>
    <source>
        <tissue evidence="1">Shoot tissue taken approximately 20 cm above the soil surface</tissue>
    </source>
</reference>
<organism evidence="1">
    <name type="scientific">Arundo donax</name>
    <name type="common">Giant reed</name>
    <name type="synonym">Donax arundinaceus</name>
    <dbReference type="NCBI Taxonomy" id="35708"/>
    <lineage>
        <taxon>Eukaryota</taxon>
        <taxon>Viridiplantae</taxon>
        <taxon>Streptophyta</taxon>
        <taxon>Embryophyta</taxon>
        <taxon>Tracheophyta</taxon>
        <taxon>Spermatophyta</taxon>
        <taxon>Magnoliopsida</taxon>
        <taxon>Liliopsida</taxon>
        <taxon>Poales</taxon>
        <taxon>Poaceae</taxon>
        <taxon>PACMAD clade</taxon>
        <taxon>Arundinoideae</taxon>
        <taxon>Arundineae</taxon>
        <taxon>Arundo</taxon>
    </lineage>
</organism>
<dbReference type="AlphaFoldDB" id="A0A0A9A7Z4"/>
<dbReference type="EMBL" id="GBRH01250689">
    <property type="protein sequence ID" value="JAD47206.1"/>
    <property type="molecule type" value="Transcribed_RNA"/>
</dbReference>
<protein>
    <submittedName>
        <fullName evidence="1">Uncharacterized protein</fullName>
    </submittedName>
</protein>
<accession>A0A0A9A7Z4</accession>
<proteinExistence type="predicted"/>
<evidence type="ECO:0000313" key="1">
    <source>
        <dbReference type="EMBL" id="JAD47206.1"/>
    </source>
</evidence>
<reference evidence="1" key="2">
    <citation type="journal article" date="2015" name="Data Brief">
        <title>Shoot transcriptome of the giant reed, Arundo donax.</title>
        <authorList>
            <person name="Barrero R.A."/>
            <person name="Guerrero F.D."/>
            <person name="Moolhuijzen P."/>
            <person name="Goolsby J.A."/>
            <person name="Tidwell J."/>
            <person name="Bellgard S.E."/>
            <person name="Bellgard M.I."/>
        </authorList>
    </citation>
    <scope>NUCLEOTIDE SEQUENCE</scope>
    <source>
        <tissue evidence="1">Shoot tissue taken approximately 20 cm above the soil surface</tissue>
    </source>
</reference>
<sequence length="32" mass="4078">MQFMHALISYGKCMTHRWTRNYTSEYWTRKSY</sequence>